<evidence type="ECO:0000313" key="7">
    <source>
        <dbReference type="Proteomes" id="UP000823900"/>
    </source>
</evidence>
<feature type="domain" description="Enoyl reductase (ER)" evidence="5">
    <location>
        <begin position="15"/>
        <end position="331"/>
    </location>
</feature>
<proteinExistence type="inferred from homology"/>
<dbReference type="InterPro" id="IPR013154">
    <property type="entry name" value="ADH-like_N"/>
</dbReference>
<organism evidence="6 7">
    <name type="scientific">Candidatus Lachnoclostridium stercoravium</name>
    <dbReference type="NCBI Taxonomy" id="2838633"/>
    <lineage>
        <taxon>Bacteria</taxon>
        <taxon>Bacillati</taxon>
        <taxon>Bacillota</taxon>
        <taxon>Clostridia</taxon>
        <taxon>Lachnospirales</taxon>
        <taxon>Lachnospiraceae</taxon>
    </lineage>
</organism>
<dbReference type="PANTHER" id="PTHR43401:SF2">
    <property type="entry name" value="L-THREONINE 3-DEHYDROGENASE"/>
    <property type="match status" value="1"/>
</dbReference>
<dbReference type="PROSITE" id="PS00059">
    <property type="entry name" value="ADH_ZINC"/>
    <property type="match status" value="1"/>
</dbReference>
<dbReference type="InterPro" id="IPR011032">
    <property type="entry name" value="GroES-like_sf"/>
</dbReference>
<keyword evidence="1 4" id="KW-0479">Metal-binding</keyword>
<dbReference type="InterPro" id="IPR013149">
    <property type="entry name" value="ADH-like_C"/>
</dbReference>
<evidence type="ECO:0000256" key="3">
    <source>
        <dbReference type="ARBA" id="ARBA00023002"/>
    </source>
</evidence>
<comment type="cofactor">
    <cofactor evidence="4">
        <name>Zn(2+)</name>
        <dbReference type="ChEBI" id="CHEBI:29105"/>
    </cofactor>
</comment>
<sequence>MNNIPKTMKAMVMFGINDIRMVTDKPVPTPKAGEVLVKVAACGLCGTDVKIITKGEAAMPGLPPFGSFTPGHEWTGTVAALGPGVTEFEIGDRVAVQAHSGCGRCENCMSGNYTSCLNYGRLDKGHRTTGMTDDGGFAEYAIHNVNAVYKLPDNVSLTDATYVTTLGCALWAVDTSGGYIAGDSCLVMGPGPIGLSAVQACRALGAEKVVLVGTREERLKIGREVGATHTINIRETEDVLGELMKITGGKGFERTYDCAGTESSFDVCMRATMKGQKMTIVSFYKDAIKADLNYAIRNGIQLHTVRGEGGNNCKRALSLMAQGKVTAKPIMTHIFPMEEFDKAYDYFVNRKDGAMKVIITP</sequence>
<dbReference type="Pfam" id="PF08240">
    <property type="entry name" value="ADH_N"/>
    <property type="match status" value="1"/>
</dbReference>
<comment type="caution">
    <text evidence="6">The sequence shown here is derived from an EMBL/GenBank/DDBJ whole genome shotgun (WGS) entry which is preliminary data.</text>
</comment>
<reference evidence="6" key="2">
    <citation type="submission" date="2021-04" db="EMBL/GenBank/DDBJ databases">
        <authorList>
            <person name="Gilroy R."/>
        </authorList>
    </citation>
    <scope>NUCLEOTIDE SEQUENCE</scope>
    <source>
        <strain evidence="6">CHK178-16964</strain>
    </source>
</reference>
<dbReference type="Gene3D" id="3.40.50.720">
    <property type="entry name" value="NAD(P)-binding Rossmann-like Domain"/>
    <property type="match status" value="1"/>
</dbReference>
<protein>
    <submittedName>
        <fullName evidence="6">Zinc-binding dehydrogenase</fullName>
    </submittedName>
</protein>
<dbReference type="Pfam" id="PF00107">
    <property type="entry name" value="ADH_zinc_N"/>
    <property type="match status" value="1"/>
</dbReference>
<reference evidence="6" key="1">
    <citation type="journal article" date="2021" name="PeerJ">
        <title>Extensive microbial diversity within the chicken gut microbiome revealed by metagenomics and culture.</title>
        <authorList>
            <person name="Gilroy R."/>
            <person name="Ravi A."/>
            <person name="Getino M."/>
            <person name="Pursley I."/>
            <person name="Horton D.L."/>
            <person name="Alikhan N.F."/>
            <person name="Baker D."/>
            <person name="Gharbi K."/>
            <person name="Hall N."/>
            <person name="Watson M."/>
            <person name="Adriaenssens E.M."/>
            <person name="Foster-Nyarko E."/>
            <person name="Jarju S."/>
            <person name="Secka A."/>
            <person name="Antonio M."/>
            <person name="Oren A."/>
            <person name="Chaudhuri R.R."/>
            <person name="La Ragione R."/>
            <person name="Hildebrand F."/>
            <person name="Pallen M.J."/>
        </authorList>
    </citation>
    <scope>NUCLEOTIDE SEQUENCE</scope>
    <source>
        <strain evidence="6">CHK178-16964</strain>
    </source>
</reference>
<dbReference type="InterPro" id="IPR002328">
    <property type="entry name" value="ADH_Zn_CS"/>
</dbReference>
<dbReference type="InterPro" id="IPR020843">
    <property type="entry name" value="ER"/>
</dbReference>
<keyword evidence="2 4" id="KW-0862">Zinc</keyword>
<dbReference type="GO" id="GO:0008270">
    <property type="term" value="F:zinc ion binding"/>
    <property type="evidence" value="ECO:0007669"/>
    <property type="project" value="InterPro"/>
</dbReference>
<accession>A0A9D2HJB1</accession>
<gene>
    <name evidence="6" type="ORF">IAA07_12865</name>
</gene>
<evidence type="ECO:0000256" key="4">
    <source>
        <dbReference type="RuleBase" id="RU361277"/>
    </source>
</evidence>
<dbReference type="SMART" id="SM00829">
    <property type="entry name" value="PKS_ER"/>
    <property type="match status" value="1"/>
</dbReference>
<keyword evidence="3" id="KW-0560">Oxidoreductase</keyword>
<comment type="similarity">
    <text evidence="4">Belongs to the zinc-containing alcohol dehydrogenase family.</text>
</comment>
<dbReference type="AlphaFoldDB" id="A0A9D2HJB1"/>
<evidence type="ECO:0000256" key="2">
    <source>
        <dbReference type="ARBA" id="ARBA00022833"/>
    </source>
</evidence>
<dbReference type="PANTHER" id="PTHR43401">
    <property type="entry name" value="L-THREONINE 3-DEHYDROGENASE"/>
    <property type="match status" value="1"/>
</dbReference>
<dbReference type="InterPro" id="IPR050129">
    <property type="entry name" value="Zn_alcohol_dh"/>
</dbReference>
<dbReference type="SUPFAM" id="SSF50129">
    <property type="entry name" value="GroES-like"/>
    <property type="match status" value="1"/>
</dbReference>
<dbReference type="InterPro" id="IPR036291">
    <property type="entry name" value="NAD(P)-bd_dom_sf"/>
</dbReference>
<evidence type="ECO:0000256" key="1">
    <source>
        <dbReference type="ARBA" id="ARBA00022723"/>
    </source>
</evidence>
<evidence type="ECO:0000259" key="5">
    <source>
        <dbReference type="SMART" id="SM00829"/>
    </source>
</evidence>
<name>A0A9D2HJB1_9FIRM</name>
<dbReference type="SUPFAM" id="SSF51735">
    <property type="entry name" value="NAD(P)-binding Rossmann-fold domains"/>
    <property type="match status" value="1"/>
</dbReference>
<dbReference type="Proteomes" id="UP000823900">
    <property type="component" value="Unassembled WGS sequence"/>
</dbReference>
<dbReference type="GO" id="GO:0016491">
    <property type="term" value="F:oxidoreductase activity"/>
    <property type="evidence" value="ECO:0007669"/>
    <property type="project" value="UniProtKB-KW"/>
</dbReference>
<evidence type="ECO:0000313" key="6">
    <source>
        <dbReference type="EMBL" id="HJA72441.1"/>
    </source>
</evidence>
<dbReference type="EMBL" id="DWZA01000105">
    <property type="protein sequence ID" value="HJA72441.1"/>
    <property type="molecule type" value="Genomic_DNA"/>
</dbReference>
<dbReference type="Gene3D" id="3.90.180.10">
    <property type="entry name" value="Medium-chain alcohol dehydrogenases, catalytic domain"/>
    <property type="match status" value="1"/>
</dbReference>